<feature type="domain" description="BPTI/Kunitz inhibitor" evidence="5">
    <location>
        <begin position="196"/>
        <end position="256"/>
    </location>
</feature>
<keyword evidence="4" id="KW-0812">Transmembrane</keyword>
<reference evidence="6" key="1">
    <citation type="submission" date="2020-10" db="EMBL/GenBank/DDBJ databases">
        <authorList>
            <person name="Kikuchi T."/>
        </authorList>
    </citation>
    <scope>NUCLEOTIDE SEQUENCE</scope>
    <source>
        <strain evidence="6">NKZ352</strain>
    </source>
</reference>
<protein>
    <recommendedName>
        <fullName evidence="5">BPTI/Kunitz inhibitor domain-containing protein</fullName>
    </recommendedName>
</protein>
<dbReference type="EMBL" id="CAJGYM010000066">
    <property type="protein sequence ID" value="CAD6196074.1"/>
    <property type="molecule type" value="Genomic_DNA"/>
</dbReference>
<dbReference type="GO" id="GO:0005615">
    <property type="term" value="C:extracellular space"/>
    <property type="evidence" value="ECO:0007669"/>
    <property type="project" value="TreeGrafter"/>
</dbReference>
<evidence type="ECO:0000256" key="3">
    <source>
        <dbReference type="ARBA" id="ARBA00023157"/>
    </source>
</evidence>
<keyword evidence="2" id="KW-0722">Serine protease inhibitor</keyword>
<dbReference type="SMART" id="SM00131">
    <property type="entry name" value="KU"/>
    <property type="match status" value="1"/>
</dbReference>
<evidence type="ECO:0000256" key="1">
    <source>
        <dbReference type="ARBA" id="ARBA00022690"/>
    </source>
</evidence>
<accession>A0A8S1HSN5</accession>
<evidence type="ECO:0000313" key="6">
    <source>
        <dbReference type="EMBL" id="CAD6196074.1"/>
    </source>
</evidence>
<dbReference type="GO" id="GO:0004867">
    <property type="term" value="F:serine-type endopeptidase inhibitor activity"/>
    <property type="evidence" value="ECO:0007669"/>
    <property type="project" value="UniProtKB-KW"/>
</dbReference>
<dbReference type="SUPFAM" id="SSF57362">
    <property type="entry name" value="BPTI-like"/>
    <property type="match status" value="1"/>
</dbReference>
<dbReference type="InterPro" id="IPR050098">
    <property type="entry name" value="TFPI/VKTCI-like"/>
</dbReference>
<keyword evidence="7" id="KW-1185">Reference proteome</keyword>
<evidence type="ECO:0000259" key="5">
    <source>
        <dbReference type="PROSITE" id="PS50279"/>
    </source>
</evidence>
<comment type="caution">
    <text evidence="6">The sequence shown here is derived from an EMBL/GenBank/DDBJ whole genome shotgun (WGS) entry which is preliminary data.</text>
</comment>
<dbReference type="Gene3D" id="4.10.410.10">
    <property type="entry name" value="Pancreatic trypsin inhibitor Kunitz domain"/>
    <property type="match status" value="1"/>
</dbReference>
<evidence type="ECO:0000256" key="4">
    <source>
        <dbReference type="SAM" id="Phobius"/>
    </source>
</evidence>
<keyword evidence="3" id="KW-1015">Disulfide bond</keyword>
<evidence type="ECO:0000256" key="2">
    <source>
        <dbReference type="ARBA" id="ARBA00022900"/>
    </source>
</evidence>
<dbReference type="Pfam" id="PF00014">
    <property type="entry name" value="Kunitz_BPTI"/>
    <property type="match status" value="1"/>
</dbReference>
<dbReference type="InterPro" id="IPR002223">
    <property type="entry name" value="Kunitz_BPTI"/>
</dbReference>
<gene>
    <name evidence="6" type="ORF">CAUJ_LOCUS11989</name>
</gene>
<dbReference type="PROSITE" id="PS50279">
    <property type="entry name" value="BPTI_KUNITZ_2"/>
    <property type="match status" value="1"/>
</dbReference>
<dbReference type="OrthoDB" id="4473401at2759"/>
<name>A0A8S1HSN5_9PELO</name>
<organism evidence="6 7">
    <name type="scientific">Caenorhabditis auriculariae</name>
    <dbReference type="NCBI Taxonomy" id="2777116"/>
    <lineage>
        <taxon>Eukaryota</taxon>
        <taxon>Metazoa</taxon>
        <taxon>Ecdysozoa</taxon>
        <taxon>Nematoda</taxon>
        <taxon>Chromadorea</taxon>
        <taxon>Rhabditida</taxon>
        <taxon>Rhabditina</taxon>
        <taxon>Rhabditomorpha</taxon>
        <taxon>Rhabditoidea</taxon>
        <taxon>Rhabditidae</taxon>
        <taxon>Peloderinae</taxon>
        <taxon>Caenorhabditis</taxon>
    </lineage>
</organism>
<dbReference type="PANTHER" id="PTHR10083">
    <property type="entry name" value="KUNITZ-TYPE PROTEASE INHIBITOR-RELATED"/>
    <property type="match status" value="1"/>
</dbReference>
<feature type="transmembrane region" description="Helical" evidence="4">
    <location>
        <begin position="149"/>
        <end position="170"/>
    </location>
</feature>
<proteinExistence type="predicted"/>
<keyword evidence="1" id="KW-0646">Protease inhibitor</keyword>
<dbReference type="InterPro" id="IPR036880">
    <property type="entry name" value="Kunitz_BPTI_sf"/>
</dbReference>
<dbReference type="AlphaFoldDB" id="A0A8S1HSN5"/>
<keyword evidence="4" id="KW-1133">Transmembrane helix</keyword>
<dbReference type="Proteomes" id="UP000835052">
    <property type="component" value="Unassembled WGS sequence"/>
</dbReference>
<sequence length="262" mass="29911">METSAVLFFVKLEILAESHHTQKSILESEWFPTPGYLYALENSPKEERALSQVLPARSRVFVLLAPRPSHLSVYPQLPYLRRPSTSRFQPYRPNNESSRQPLLLLQTRKDQQTATRCDLLRRIVALVQSQNCPTLRGWRQLSINRPATFLLWSHLFTRFMLLTALVVLVLSAETFARSRLPNPPVFAAVETFPSICYLPPDSGLCKKSATLDSSELDLITRYYFDTATEQCYPFGVQHCGGNENRFANLEDCQKLCVLSGKK</sequence>
<evidence type="ECO:0000313" key="7">
    <source>
        <dbReference type="Proteomes" id="UP000835052"/>
    </source>
</evidence>
<keyword evidence="4" id="KW-0472">Membrane</keyword>
<dbReference type="PANTHER" id="PTHR10083:SF374">
    <property type="entry name" value="BPTI_KUNITZ INHIBITOR DOMAIN-CONTAINING PROTEIN"/>
    <property type="match status" value="1"/>
</dbReference>
<dbReference type="PRINTS" id="PR00759">
    <property type="entry name" value="BASICPTASE"/>
</dbReference>